<proteinExistence type="predicted"/>
<name>A0A974DHF8_XENLA</name>
<dbReference type="EMBL" id="CM004469">
    <property type="protein sequence ID" value="OCT91828.1"/>
    <property type="molecule type" value="Genomic_DNA"/>
</dbReference>
<dbReference type="GO" id="GO:0008092">
    <property type="term" value="F:cytoskeletal protein binding"/>
    <property type="evidence" value="ECO:0007669"/>
    <property type="project" value="TreeGrafter"/>
</dbReference>
<gene>
    <name evidence="1" type="ORF">XELAEV_18014882mg</name>
</gene>
<evidence type="ECO:0000313" key="1">
    <source>
        <dbReference type="EMBL" id="OCT91828.1"/>
    </source>
</evidence>
<evidence type="ECO:0000313" key="2">
    <source>
        <dbReference type="Proteomes" id="UP000694892"/>
    </source>
</evidence>
<dbReference type="GO" id="GO:0031344">
    <property type="term" value="P:regulation of cell projection organization"/>
    <property type="evidence" value="ECO:0007669"/>
    <property type="project" value="TreeGrafter"/>
</dbReference>
<dbReference type="PANTHER" id="PTHR31508:SF2">
    <property type="entry name" value="PROTEIN PITCHFORK"/>
    <property type="match status" value="1"/>
</dbReference>
<dbReference type="InterPro" id="IPR010736">
    <property type="entry name" value="SHIPPO-rpt"/>
</dbReference>
<dbReference type="Pfam" id="PF07004">
    <property type="entry name" value="SHIPPO-rpt"/>
    <property type="match status" value="2"/>
</dbReference>
<dbReference type="PANTHER" id="PTHR31508">
    <property type="entry name" value="PROTEIN PITCHFORK"/>
    <property type="match status" value="1"/>
</dbReference>
<accession>A0A974DHF8</accession>
<organism evidence="1 2">
    <name type="scientific">Xenopus laevis</name>
    <name type="common">African clawed frog</name>
    <dbReference type="NCBI Taxonomy" id="8355"/>
    <lineage>
        <taxon>Eukaryota</taxon>
        <taxon>Metazoa</taxon>
        <taxon>Chordata</taxon>
        <taxon>Craniata</taxon>
        <taxon>Vertebrata</taxon>
        <taxon>Euteleostomi</taxon>
        <taxon>Amphibia</taxon>
        <taxon>Batrachia</taxon>
        <taxon>Anura</taxon>
        <taxon>Pipoidea</taxon>
        <taxon>Pipidae</taxon>
        <taxon>Xenopodinae</taxon>
        <taxon>Xenopus</taxon>
        <taxon>Xenopus</taxon>
    </lineage>
</organism>
<dbReference type="Proteomes" id="UP000694892">
    <property type="component" value="Chromosome 2S"/>
</dbReference>
<dbReference type="AlphaFoldDB" id="A0A974DHF8"/>
<sequence length="248" mass="28242">MSDEVAALIWHDCWMQTQRAASASDSRVTSDQRRNFIQHFYLLPYLCRMCPCSPTLAVPVLYTVKGICFGTTQDRKQFPYYCAPDRLGNDLTPIRGTPNLGPGCYNIDEVTSIQHLLDRKPISIKGYVLGARTAPRFPPDKKMQTPGPGDYQSFWTKESIDSEAYTAFSVSAARFPNRMTEAALYPSPGTYNIVSTQSRKVSWPGRFGSPDWSLVPALEKRAFRSELETDKEFRKKRNRMAYLSLYYS</sequence>
<dbReference type="InterPro" id="IPR033602">
    <property type="entry name" value="CIMAP3"/>
</dbReference>
<reference evidence="2" key="1">
    <citation type="journal article" date="2016" name="Nature">
        <title>Genome evolution in the allotetraploid frog Xenopus laevis.</title>
        <authorList>
            <person name="Session A.M."/>
            <person name="Uno Y."/>
            <person name="Kwon T."/>
            <person name="Chapman J.A."/>
            <person name="Toyoda A."/>
            <person name="Takahashi S."/>
            <person name="Fukui A."/>
            <person name="Hikosaka A."/>
            <person name="Suzuki A."/>
            <person name="Kondo M."/>
            <person name="van Heeringen S.J."/>
            <person name="Quigley I."/>
            <person name="Heinz S."/>
            <person name="Ogino H."/>
            <person name="Ochi H."/>
            <person name="Hellsten U."/>
            <person name="Lyons J.B."/>
            <person name="Simakov O."/>
            <person name="Putnam N."/>
            <person name="Stites J."/>
            <person name="Kuroki Y."/>
            <person name="Tanaka T."/>
            <person name="Michiue T."/>
            <person name="Watanabe M."/>
            <person name="Bogdanovic O."/>
            <person name="Lister R."/>
            <person name="Georgiou G."/>
            <person name="Paranjpe S.S."/>
            <person name="van Kruijsbergen I."/>
            <person name="Shu S."/>
            <person name="Carlson J."/>
            <person name="Kinoshita T."/>
            <person name="Ohta Y."/>
            <person name="Mawaribuchi S."/>
            <person name="Jenkins J."/>
            <person name="Grimwood J."/>
            <person name="Schmutz J."/>
            <person name="Mitros T."/>
            <person name="Mozaffari S.V."/>
            <person name="Suzuki Y."/>
            <person name="Haramoto Y."/>
            <person name="Yamamoto T.S."/>
            <person name="Takagi C."/>
            <person name="Heald R."/>
            <person name="Miller K."/>
            <person name="Haudenschild C."/>
            <person name="Kitzman J."/>
            <person name="Nakayama T."/>
            <person name="Izutsu Y."/>
            <person name="Robert J."/>
            <person name="Fortriede J."/>
            <person name="Burns K."/>
            <person name="Lotay V."/>
            <person name="Karimi K."/>
            <person name="Yasuoka Y."/>
            <person name="Dichmann D.S."/>
            <person name="Flajnik M.F."/>
            <person name="Houston D.W."/>
            <person name="Shendure J."/>
            <person name="DuPasquier L."/>
            <person name="Vize P.D."/>
            <person name="Zorn A.M."/>
            <person name="Ito M."/>
            <person name="Marcotte E.M."/>
            <person name="Wallingford J.B."/>
            <person name="Ito Y."/>
            <person name="Asashima M."/>
            <person name="Ueno N."/>
            <person name="Matsuda Y."/>
            <person name="Veenstra G.J."/>
            <person name="Fujiyama A."/>
            <person name="Harland R.M."/>
            <person name="Taira M."/>
            <person name="Rokhsar D.S."/>
        </authorList>
    </citation>
    <scope>NUCLEOTIDE SEQUENCE [LARGE SCALE GENOMIC DNA]</scope>
    <source>
        <strain evidence="2">J</strain>
    </source>
</reference>
<evidence type="ECO:0008006" key="3">
    <source>
        <dbReference type="Google" id="ProtNLM"/>
    </source>
</evidence>
<protein>
    <recommendedName>
        <fullName evidence="3">Protein pitchfork</fullName>
    </recommendedName>
</protein>